<organism evidence="1 2">
    <name type="scientific">Aristaeella lactis</name>
    <dbReference type="NCBI Taxonomy" id="3046383"/>
    <lineage>
        <taxon>Bacteria</taxon>
        <taxon>Bacillati</taxon>
        <taxon>Bacillota</taxon>
        <taxon>Clostridia</taxon>
        <taxon>Eubacteriales</taxon>
        <taxon>Aristaeellaceae</taxon>
        <taxon>Aristaeella</taxon>
    </lineage>
</organism>
<gene>
    <name evidence="1" type="ORF">SAMN06297397_2626</name>
</gene>
<evidence type="ECO:0000313" key="2">
    <source>
        <dbReference type="Proteomes" id="UP000192328"/>
    </source>
</evidence>
<keyword evidence="2" id="KW-1185">Reference proteome</keyword>
<keyword evidence="1" id="KW-0489">Methyltransferase</keyword>
<dbReference type="EMBL" id="FWXZ01000006">
    <property type="protein sequence ID" value="SMC81131.1"/>
    <property type="molecule type" value="Genomic_DNA"/>
</dbReference>
<proteinExistence type="predicted"/>
<accession>A0AC61PP07</accession>
<reference evidence="1" key="1">
    <citation type="submission" date="2017-04" db="EMBL/GenBank/DDBJ databases">
        <authorList>
            <person name="Varghese N."/>
            <person name="Submissions S."/>
        </authorList>
    </citation>
    <scope>NUCLEOTIDE SEQUENCE</scope>
    <source>
        <strain evidence="1">WTE2008</strain>
    </source>
</reference>
<evidence type="ECO:0000313" key="1">
    <source>
        <dbReference type="EMBL" id="SMC81131.1"/>
    </source>
</evidence>
<protein>
    <submittedName>
        <fullName evidence="1">Methyltransferase domain-containing protein</fullName>
    </submittedName>
</protein>
<sequence>MTNFERVKDYYKNFDEKNRLANSSHGKLEYMMTMDILKEHLPKGGTILDLGGGAGAYAFPLAAEGYKVVLADLSPDLIEQAKQEKAETGADNLIACDVVNATDLNMYSDGQFDAVLLLGPLYHLIEESERKQCVSEVYRVLKPGGTVIASFIPYLTGSIAIVDRFFRDPRQVNRENMVGVFRSGKFNNMAPWGFQEGYYPSSDEIDELFKNCGFSKKLIRSLRSFGYGREEMLCSLAEKDPEMFNIIIGLINQTAEDKAIIETCCHAVYIGTRHKQAFGEIA</sequence>
<dbReference type="Proteomes" id="UP000192328">
    <property type="component" value="Unassembled WGS sequence"/>
</dbReference>
<name>A0AC61PP07_9FIRM</name>
<keyword evidence="1" id="KW-0808">Transferase</keyword>
<comment type="caution">
    <text evidence="1">The sequence shown here is derived from an EMBL/GenBank/DDBJ whole genome shotgun (WGS) entry which is preliminary data.</text>
</comment>